<dbReference type="Pfam" id="PF08220">
    <property type="entry name" value="HTH_DeoR"/>
    <property type="match status" value="1"/>
</dbReference>
<dbReference type="SUPFAM" id="SSF100950">
    <property type="entry name" value="NagB/RpiA/CoA transferase-like"/>
    <property type="match status" value="1"/>
</dbReference>
<dbReference type="InterPro" id="IPR037171">
    <property type="entry name" value="NagB/RpiA_transferase-like"/>
</dbReference>
<feature type="domain" description="HTH deoR-type" evidence="5">
    <location>
        <begin position="3"/>
        <end position="58"/>
    </location>
</feature>
<keyword evidence="1" id="KW-0678">Repressor</keyword>
<keyword evidence="3 6" id="KW-0238">DNA-binding</keyword>
<dbReference type="PROSITE" id="PS00894">
    <property type="entry name" value="HTH_DEOR_1"/>
    <property type="match status" value="1"/>
</dbReference>
<accession>A0ABT8QZT7</accession>
<dbReference type="GO" id="GO:0003677">
    <property type="term" value="F:DNA binding"/>
    <property type="evidence" value="ECO:0007669"/>
    <property type="project" value="UniProtKB-KW"/>
</dbReference>
<evidence type="ECO:0000256" key="3">
    <source>
        <dbReference type="ARBA" id="ARBA00023125"/>
    </source>
</evidence>
<dbReference type="PANTHER" id="PTHR30363:SF4">
    <property type="entry name" value="GLYCEROL-3-PHOSPHATE REGULON REPRESSOR"/>
    <property type="match status" value="1"/>
</dbReference>
<dbReference type="InterPro" id="IPR050313">
    <property type="entry name" value="Carb_Metab_HTH_regulators"/>
</dbReference>
<dbReference type="Gene3D" id="1.10.10.10">
    <property type="entry name" value="Winged helix-like DNA-binding domain superfamily/Winged helix DNA-binding domain"/>
    <property type="match status" value="1"/>
</dbReference>
<dbReference type="Gene3D" id="3.40.50.1360">
    <property type="match status" value="1"/>
</dbReference>
<dbReference type="Proteomes" id="UP001168528">
    <property type="component" value="Unassembled WGS sequence"/>
</dbReference>
<organism evidence="6 7">
    <name type="scientific">Rhodocytophaga aerolata</name>
    <dbReference type="NCBI Taxonomy" id="455078"/>
    <lineage>
        <taxon>Bacteria</taxon>
        <taxon>Pseudomonadati</taxon>
        <taxon>Bacteroidota</taxon>
        <taxon>Cytophagia</taxon>
        <taxon>Cytophagales</taxon>
        <taxon>Rhodocytophagaceae</taxon>
        <taxon>Rhodocytophaga</taxon>
    </lineage>
</organism>
<evidence type="ECO:0000256" key="4">
    <source>
        <dbReference type="ARBA" id="ARBA00023163"/>
    </source>
</evidence>
<dbReference type="SMART" id="SM01134">
    <property type="entry name" value="DeoRC"/>
    <property type="match status" value="1"/>
</dbReference>
<sequence length="249" mass="27308">MLKEERFRFILEKVKSQQKVLSSDLSQELGVSEDTIRRDLNELANAGHIHKVHGGALPRSPALLPYKERESYAQQNKLEIAKKALNLVKQGQVIILDGGTTTLQIARLFPENLSVTVFTNSIPVAFHLADHPSIDVVLAGGKLLKYSQVTLGLETIETFRSIRADICFLGVCSIHYEVGLTVPNREEAQVKQAMIASAAQVVALATAEKIGTAETYIASSINEVDILISDTPVSAEVSNLYKDKGIEVW</sequence>
<proteinExistence type="predicted"/>
<dbReference type="InterPro" id="IPR014036">
    <property type="entry name" value="DeoR-like_C"/>
</dbReference>
<gene>
    <name evidence="6" type="ORF">Q0590_03785</name>
</gene>
<dbReference type="SMART" id="SM00420">
    <property type="entry name" value="HTH_DEOR"/>
    <property type="match status" value="1"/>
</dbReference>
<dbReference type="InterPro" id="IPR001034">
    <property type="entry name" value="DeoR_HTH"/>
</dbReference>
<keyword evidence="7" id="KW-1185">Reference proteome</keyword>
<dbReference type="RefSeq" id="WP_302036144.1">
    <property type="nucleotide sequence ID" value="NZ_JAUKPO010000001.1"/>
</dbReference>
<dbReference type="InterPro" id="IPR018356">
    <property type="entry name" value="Tscrpt_reg_HTH_DeoR_CS"/>
</dbReference>
<name>A0ABT8QZT7_9BACT</name>
<dbReference type="EMBL" id="JAUKPO010000001">
    <property type="protein sequence ID" value="MDO1445355.1"/>
    <property type="molecule type" value="Genomic_DNA"/>
</dbReference>
<dbReference type="PROSITE" id="PS51000">
    <property type="entry name" value="HTH_DEOR_2"/>
    <property type="match status" value="1"/>
</dbReference>
<reference evidence="6" key="1">
    <citation type="submission" date="2023-07" db="EMBL/GenBank/DDBJ databases">
        <title>The genome sequence of Rhodocytophaga aerolata KACC 12507.</title>
        <authorList>
            <person name="Zhang X."/>
        </authorList>
    </citation>
    <scope>NUCLEOTIDE SEQUENCE</scope>
    <source>
        <strain evidence="6">KACC 12507</strain>
    </source>
</reference>
<evidence type="ECO:0000313" key="6">
    <source>
        <dbReference type="EMBL" id="MDO1445355.1"/>
    </source>
</evidence>
<dbReference type="InterPro" id="IPR036388">
    <property type="entry name" value="WH-like_DNA-bd_sf"/>
</dbReference>
<dbReference type="Pfam" id="PF00455">
    <property type="entry name" value="DeoRC"/>
    <property type="match status" value="1"/>
</dbReference>
<keyword evidence="2" id="KW-0805">Transcription regulation</keyword>
<protein>
    <submittedName>
        <fullName evidence="6">DeoR/GlpR family DNA-binding transcription regulator</fullName>
    </submittedName>
</protein>
<evidence type="ECO:0000259" key="5">
    <source>
        <dbReference type="PROSITE" id="PS51000"/>
    </source>
</evidence>
<evidence type="ECO:0000313" key="7">
    <source>
        <dbReference type="Proteomes" id="UP001168528"/>
    </source>
</evidence>
<dbReference type="SUPFAM" id="SSF46785">
    <property type="entry name" value="Winged helix' DNA-binding domain"/>
    <property type="match status" value="1"/>
</dbReference>
<evidence type="ECO:0000256" key="1">
    <source>
        <dbReference type="ARBA" id="ARBA00022491"/>
    </source>
</evidence>
<evidence type="ECO:0000256" key="2">
    <source>
        <dbReference type="ARBA" id="ARBA00023015"/>
    </source>
</evidence>
<dbReference type="InterPro" id="IPR036390">
    <property type="entry name" value="WH_DNA-bd_sf"/>
</dbReference>
<dbReference type="PANTHER" id="PTHR30363">
    <property type="entry name" value="HTH-TYPE TRANSCRIPTIONAL REGULATOR SRLR-RELATED"/>
    <property type="match status" value="1"/>
</dbReference>
<dbReference type="PRINTS" id="PR00037">
    <property type="entry name" value="HTHLACR"/>
</dbReference>
<keyword evidence="4" id="KW-0804">Transcription</keyword>
<comment type="caution">
    <text evidence="6">The sequence shown here is derived from an EMBL/GenBank/DDBJ whole genome shotgun (WGS) entry which is preliminary data.</text>
</comment>